<organism evidence="2 3">
    <name type="scientific">Nocardia aurantiaca</name>
    <dbReference type="NCBI Taxonomy" id="2675850"/>
    <lineage>
        <taxon>Bacteria</taxon>
        <taxon>Bacillati</taxon>
        <taxon>Actinomycetota</taxon>
        <taxon>Actinomycetes</taxon>
        <taxon>Mycobacteriales</taxon>
        <taxon>Nocardiaceae</taxon>
        <taxon>Nocardia</taxon>
    </lineage>
</organism>
<accession>A0A6I3KZR5</accession>
<comment type="caution">
    <text evidence="2">The sequence shown here is derived from an EMBL/GenBank/DDBJ whole genome shotgun (WGS) entry which is preliminary data.</text>
</comment>
<evidence type="ECO:0008006" key="4">
    <source>
        <dbReference type="Google" id="ProtNLM"/>
    </source>
</evidence>
<dbReference type="InterPro" id="IPR004401">
    <property type="entry name" value="YbaB/EbfC"/>
</dbReference>
<dbReference type="Proteomes" id="UP000432464">
    <property type="component" value="Unassembled WGS sequence"/>
</dbReference>
<reference evidence="2 3" key="1">
    <citation type="submission" date="2019-11" db="EMBL/GenBank/DDBJ databases">
        <title>Nocardia sp. nov. CT2-14 isolated from soil.</title>
        <authorList>
            <person name="Kanchanasin P."/>
            <person name="Tanasupawat S."/>
            <person name="Yuki M."/>
            <person name="Kudo T."/>
        </authorList>
    </citation>
    <scope>NUCLEOTIDE SEQUENCE [LARGE SCALE GENOMIC DNA]</scope>
    <source>
        <strain evidence="2 3">CT2-14</strain>
    </source>
</reference>
<evidence type="ECO:0000313" key="3">
    <source>
        <dbReference type="Proteomes" id="UP000432464"/>
    </source>
</evidence>
<dbReference type="SUPFAM" id="SSF82607">
    <property type="entry name" value="YbaB-like"/>
    <property type="match status" value="1"/>
</dbReference>
<evidence type="ECO:0000256" key="1">
    <source>
        <dbReference type="SAM" id="MobiDB-lite"/>
    </source>
</evidence>
<sequence>MSIVPEEAAARRDRIQSAISQVRGRAETSGGAVVVETDMNGKITNLQISQSAMSVDPGRLARAITRCHETATERAEAEAGRLFEKLRDSTDLSSQPTPPNSQEWEELPPPLRITHSV</sequence>
<dbReference type="GO" id="GO:0003677">
    <property type="term" value="F:DNA binding"/>
    <property type="evidence" value="ECO:0007669"/>
    <property type="project" value="InterPro"/>
</dbReference>
<dbReference type="EMBL" id="WMBB01000013">
    <property type="protein sequence ID" value="MTE16213.1"/>
    <property type="molecule type" value="Genomic_DNA"/>
</dbReference>
<protein>
    <recommendedName>
        <fullName evidence="4">YbaB/EbfC family nucleoid-associated protein</fullName>
    </recommendedName>
</protein>
<dbReference type="RefSeq" id="WP_154790636.1">
    <property type="nucleotide sequence ID" value="NZ_WMBB01000013.1"/>
</dbReference>
<evidence type="ECO:0000313" key="2">
    <source>
        <dbReference type="EMBL" id="MTE16213.1"/>
    </source>
</evidence>
<dbReference type="AlphaFoldDB" id="A0A6I3KZR5"/>
<feature type="region of interest" description="Disordered" evidence="1">
    <location>
        <begin position="85"/>
        <end position="117"/>
    </location>
</feature>
<name>A0A6I3KZR5_9NOCA</name>
<proteinExistence type="predicted"/>
<dbReference type="InterPro" id="IPR036894">
    <property type="entry name" value="YbaB-like_sf"/>
</dbReference>
<dbReference type="Gene3D" id="3.30.1310.10">
    <property type="entry name" value="Nucleoid-associated protein YbaB-like domain"/>
    <property type="match status" value="1"/>
</dbReference>
<keyword evidence="3" id="KW-1185">Reference proteome</keyword>
<dbReference type="Pfam" id="PF02575">
    <property type="entry name" value="YbaB_DNA_bd"/>
    <property type="match status" value="1"/>
</dbReference>
<gene>
    <name evidence="2" type="ORF">GLP40_26025</name>
</gene>